<dbReference type="OrthoDB" id="9182053at2"/>
<reference evidence="1 2" key="1">
    <citation type="submission" date="2016-11" db="EMBL/GenBank/DDBJ databases">
        <title>Draft Genome Sequences of Nine Cyanobacterial Strains from Diverse Habitats.</title>
        <authorList>
            <person name="Zhu T."/>
            <person name="Hou S."/>
            <person name="Lu X."/>
            <person name="Hess W.R."/>
        </authorList>
    </citation>
    <scope>NUCLEOTIDE SEQUENCE [LARGE SCALE GENOMIC DNA]</scope>
    <source>
        <strain evidence="1 2">5.2 s.c.1</strain>
    </source>
</reference>
<organism evidence="1 2">
    <name type="scientific">Chroogloeocystis siderophila 5.2 s.c.1</name>
    <dbReference type="NCBI Taxonomy" id="247279"/>
    <lineage>
        <taxon>Bacteria</taxon>
        <taxon>Bacillati</taxon>
        <taxon>Cyanobacteriota</taxon>
        <taxon>Cyanophyceae</taxon>
        <taxon>Oscillatoriophycideae</taxon>
        <taxon>Chroococcales</taxon>
        <taxon>Chroococcaceae</taxon>
        <taxon>Chroogloeocystis</taxon>
    </lineage>
</organism>
<accession>A0A1U7HK38</accession>
<sequence>MVFHSLRQRIVASLGLPIFIGFAPLLSGSTPLGTQQEGLRNPPNPADLEGWEIYPPGQLPPDFASPSPSQSVSPSTSDVVPFAVARPATNVPTFTVTIVKRPITLIFYDAGTAPGDGDAVRIAFNGQTVKNVLPLTISGTVVQFPANLFRPGVNRIAITALGSGAIPLNTVGMIFPSTQVGNGNRRDIQFAITSGQTIGTTVGFPQIALCRTRFRFPCVASRSLSVFPESAQHVLEAQGIPPQPIVAPLRPGRTGNPLRRSYPRLLTVDRPNSTTRRNQSIAAYRTCPPKPNGTTQDRDEYPPAVFLENGVPNNSGVYVGSAHIKCIASRDNQLSGSSFGSQLNFYRERPNATPYAIDNQDTIEFVILD</sequence>
<dbReference type="EMBL" id="MRCC01000014">
    <property type="protein sequence ID" value="OKH23924.1"/>
    <property type="molecule type" value="Genomic_DNA"/>
</dbReference>
<dbReference type="Proteomes" id="UP000185984">
    <property type="component" value="Unassembled WGS sequence"/>
</dbReference>
<evidence type="ECO:0000313" key="1">
    <source>
        <dbReference type="EMBL" id="OKH23924.1"/>
    </source>
</evidence>
<proteinExistence type="predicted"/>
<dbReference type="STRING" id="247279.NIES1031_16640"/>
<dbReference type="AlphaFoldDB" id="A0A1U7HK38"/>
<name>A0A1U7HK38_9CHRO</name>
<comment type="caution">
    <text evidence="1">The sequence shown here is derived from an EMBL/GenBank/DDBJ whole genome shotgun (WGS) entry which is preliminary data.</text>
</comment>
<keyword evidence="2" id="KW-1185">Reference proteome</keyword>
<evidence type="ECO:0000313" key="2">
    <source>
        <dbReference type="Proteomes" id="UP000185984"/>
    </source>
</evidence>
<gene>
    <name evidence="1" type="ORF">NIES1031_16640</name>
</gene>
<dbReference type="RefSeq" id="WP_073550635.1">
    <property type="nucleotide sequence ID" value="NZ_CAWMVK010000006.1"/>
</dbReference>
<protein>
    <submittedName>
        <fullName evidence="1">Uncharacterized protein</fullName>
    </submittedName>
</protein>